<reference evidence="5" key="1">
    <citation type="journal article" date="2014" name="Science">
        <title>The coffee genome provides insight into the convergent evolution of caffeine biosynthesis.</title>
        <authorList>
            <person name="Denoeud F."/>
            <person name="Carretero-Paulet L."/>
            <person name="Dereeper A."/>
            <person name="Droc G."/>
            <person name="Guyot R."/>
            <person name="Pietrella M."/>
            <person name="Zheng C."/>
            <person name="Alberti A."/>
            <person name="Anthony F."/>
            <person name="Aprea G."/>
            <person name="Aury J.M."/>
            <person name="Bento P."/>
            <person name="Bernard M."/>
            <person name="Bocs S."/>
            <person name="Campa C."/>
            <person name="Cenci A."/>
            <person name="Combes M.C."/>
            <person name="Crouzillat D."/>
            <person name="Da Silva C."/>
            <person name="Daddiego L."/>
            <person name="De Bellis F."/>
            <person name="Dussert S."/>
            <person name="Garsmeur O."/>
            <person name="Gayraud T."/>
            <person name="Guignon V."/>
            <person name="Jahn K."/>
            <person name="Jamilloux V."/>
            <person name="Joet T."/>
            <person name="Labadie K."/>
            <person name="Lan T."/>
            <person name="Leclercq J."/>
            <person name="Lepelley M."/>
            <person name="Leroy T."/>
            <person name="Li L.T."/>
            <person name="Librado P."/>
            <person name="Lopez L."/>
            <person name="Munoz A."/>
            <person name="Noel B."/>
            <person name="Pallavicini A."/>
            <person name="Perrotta G."/>
            <person name="Poncet V."/>
            <person name="Pot D."/>
            <person name="Priyono X."/>
            <person name="Rigoreau M."/>
            <person name="Rouard M."/>
            <person name="Rozas J."/>
            <person name="Tranchant-Dubreuil C."/>
            <person name="VanBuren R."/>
            <person name="Zhang Q."/>
            <person name="Andrade A.C."/>
            <person name="Argout X."/>
            <person name="Bertrand B."/>
            <person name="de Kochko A."/>
            <person name="Graziosi G."/>
            <person name="Henry R.J."/>
            <person name="Jayarama X."/>
            <person name="Ming R."/>
            <person name="Nagai C."/>
            <person name="Rounsley S."/>
            <person name="Sankoff D."/>
            <person name="Giuliano G."/>
            <person name="Albert V.A."/>
            <person name="Wincker P."/>
            <person name="Lashermes P."/>
        </authorList>
    </citation>
    <scope>NUCLEOTIDE SEQUENCE [LARGE SCALE GENOMIC DNA]</scope>
    <source>
        <strain evidence="5">cv. DH200-94</strain>
    </source>
</reference>
<dbReference type="InterPro" id="IPR046350">
    <property type="entry name" value="Cystatin_sf"/>
</dbReference>
<dbReference type="SUPFAM" id="SSF54403">
    <property type="entry name" value="Cystatin/monellin"/>
    <property type="match status" value="1"/>
</dbReference>
<dbReference type="AlphaFoldDB" id="A0A068TLS4"/>
<dbReference type="Gramene" id="CDO96884">
    <property type="protein sequence ID" value="CDO96884"/>
    <property type="gene ID" value="GSCOC_T00014054001"/>
</dbReference>
<sequence>MTEVTVNYNFNITEVAANMAVEGFQSAEVEAIMKTAGDDMIWNAIEDTKDMDMCDEDFFVTGGGKDTKLVGIAGVPLPKPVDKTSPHVIKIAQFAVKKHNEKAGTKLVFIKVVGGVKWSAIAGTFYALQIETQDSKGTHRDKTLVVEAITGHKKLIWYKH</sequence>
<proteinExistence type="predicted"/>
<organism evidence="4 5">
    <name type="scientific">Coffea canephora</name>
    <name type="common">Robusta coffee</name>
    <dbReference type="NCBI Taxonomy" id="49390"/>
    <lineage>
        <taxon>Eukaryota</taxon>
        <taxon>Viridiplantae</taxon>
        <taxon>Streptophyta</taxon>
        <taxon>Embryophyta</taxon>
        <taxon>Tracheophyta</taxon>
        <taxon>Spermatophyta</taxon>
        <taxon>Magnoliopsida</taxon>
        <taxon>eudicotyledons</taxon>
        <taxon>Gunneridae</taxon>
        <taxon>Pentapetalae</taxon>
        <taxon>asterids</taxon>
        <taxon>lamiids</taxon>
        <taxon>Gentianales</taxon>
        <taxon>Rubiaceae</taxon>
        <taxon>Ixoroideae</taxon>
        <taxon>Gardenieae complex</taxon>
        <taxon>Bertiereae - Coffeeae clade</taxon>
        <taxon>Coffeeae</taxon>
        <taxon>Coffea</taxon>
    </lineage>
</organism>
<evidence type="ECO:0000313" key="4">
    <source>
        <dbReference type="EMBL" id="CDO96884.1"/>
    </source>
</evidence>
<dbReference type="EMBL" id="HG739085">
    <property type="protein sequence ID" value="CDO96884.1"/>
    <property type="molecule type" value="Genomic_DNA"/>
</dbReference>
<dbReference type="Gene3D" id="3.10.450.10">
    <property type="match status" value="1"/>
</dbReference>
<keyword evidence="2" id="KW-0789">Thiol protease inhibitor</keyword>
<dbReference type="PhylomeDB" id="A0A068TLS4"/>
<keyword evidence="5" id="KW-1185">Reference proteome</keyword>
<evidence type="ECO:0000313" key="5">
    <source>
        <dbReference type="Proteomes" id="UP000295252"/>
    </source>
</evidence>
<dbReference type="Proteomes" id="UP000295252">
    <property type="component" value="Chromosome IV"/>
</dbReference>
<dbReference type="GO" id="GO:0004869">
    <property type="term" value="F:cysteine-type endopeptidase inhibitor activity"/>
    <property type="evidence" value="ECO:0007669"/>
    <property type="project" value="UniProtKB-KW"/>
</dbReference>
<protein>
    <recommendedName>
        <fullName evidence="3">Cystatin domain-containing protein</fullName>
    </recommendedName>
</protein>
<dbReference type="InParanoid" id="A0A068TLS4"/>
<name>A0A068TLS4_COFCA</name>
<evidence type="ECO:0000256" key="1">
    <source>
        <dbReference type="ARBA" id="ARBA00022690"/>
    </source>
</evidence>
<evidence type="ECO:0000256" key="2">
    <source>
        <dbReference type="ARBA" id="ARBA00022704"/>
    </source>
</evidence>
<dbReference type="InterPro" id="IPR000010">
    <property type="entry name" value="Cystatin_dom"/>
</dbReference>
<dbReference type="Pfam" id="PF16845">
    <property type="entry name" value="SQAPI"/>
    <property type="match status" value="1"/>
</dbReference>
<feature type="domain" description="Cystatin" evidence="3">
    <location>
        <begin position="84"/>
        <end position="155"/>
    </location>
</feature>
<accession>A0A068TLS4</accession>
<evidence type="ECO:0000259" key="3">
    <source>
        <dbReference type="Pfam" id="PF16845"/>
    </source>
</evidence>
<dbReference type="PANTHER" id="PTHR47364">
    <property type="entry name" value="CYSTEINE PROTEINASE INHIBITOR 5"/>
    <property type="match status" value="1"/>
</dbReference>
<gene>
    <name evidence="4" type="ORF">GSCOC_T00014054001</name>
</gene>
<keyword evidence="1" id="KW-0646">Protease inhibitor</keyword>
<dbReference type="PANTHER" id="PTHR47364:SF2">
    <property type="entry name" value="CYSTEINE PROTEINASE INHIBITOR 5"/>
    <property type="match status" value="1"/>
</dbReference>